<dbReference type="RefSeq" id="WP_188894351.1">
    <property type="nucleotide sequence ID" value="NZ_BMMZ01000002.1"/>
</dbReference>
<name>A0A917S4F2_9ACTN</name>
<dbReference type="InterPro" id="IPR003593">
    <property type="entry name" value="AAA+_ATPase"/>
</dbReference>
<dbReference type="GO" id="GO:0005886">
    <property type="term" value="C:plasma membrane"/>
    <property type="evidence" value="ECO:0007669"/>
    <property type="project" value="UniProtKB-SubCell"/>
</dbReference>
<dbReference type="InterPro" id="IPR017871">
    <property type="entry name" value="ABC_transporter-like_CS"/>
</dbReference>
<comment type="subcellular location">
    <subcellularLocation>
        <location evidence="1">Cell membrane</location>
        <topology evidence="1">Peripheral membrane protein</topology>
    </subcellularLocation>
</comment>
<dbReference type="Pfam" id="PF00005">
    <property type="entry name" value="ABC_tran"/>
    <property type="match status" value="1"/>
</dbReference>
<evidence type="ECO:0000256" key="2">
    <source>
        <dbReference type="ARBA" id="ARBA00022448"/>
    </source>
</evidence>
<keyword evidence="8" id="KW-1185">Reference proteome</keyword>
<evidence type="ECO:0000313" key="8">
    <source>
        <dbReference type="Proteomes" id="UP000613840"/>
    </source>
</evidence>
<dbReference type="PROSITE" id="PS50893">
    <property type="entry name" value="ABC_TRANSPORTER_2"/>
    <property type="match status" value="1"/>
</dbReference>
<keyword evidence="3" id="KW-0547">Nucleotide-binding</keyword>
<dbReference type="GO" id="GO:0005524">
    <property type="term" value="F:ATP binding"/>
    <property type="evidence" value="ECO:0007669"/>
    <property type="project" value="UniProtKB-KW"/>
</dbReference>
<dbReference type="InterPro" id="IPR050763">
    <property type="entry name" value="ABC_transporter_ATP-binding"/>
</dbReference>
<feature type="domain" description="ABC transporter" evidence="6">
    <location>
        <begin position="22"/>
        <end position="245"/>
    </location>
</feature>
<dbReference type="Gene3D" id="3.40.50.300">
    <property type="entry name" value="P-loop containing nucleotide triphosphate hydrolases"/>
    <property type="match status" value="1"/>
</dbReference>
<evidence type="ECO:0000256" key="4">
    <source>
        <dbReference type="ARBA" id="ARBA00022840"/>
    </source>
</evidence>
<dbReference type="GO" id="GO:0016887">
    <property type="term" value="F:ATP hydrolysis activity"/>
    <property type="evidence" value="ECO:0007669"/>
    <property type="project" value="InterPro"/>
</dbReference>
<dbReference type="PANTHER" id="PTHR42711:SF17">
    <property type="entry name" value="ABC TRANSPORTER ATP-BINDING PROTEIN"/>
    <property type="match status" value="1"/>
</dbReference>
<dbReference type="InterPro" id="IPR003439">
    <property type="entry name" value="ABC_transporter-like_ATP-bd"/>
</dbReference>
<keyword evidence="5" id="KW-0046">Antibiotic resistance</keyword>
<dbReference type="Proteomes" id="UP000613840">
    <property type="component" value="Unassembled WGS sequence"/>
</dbReference>
<evidence type="ECO:0000256" key="3">
    <source>
        <dbReference type="ARBA" id="ARBA00022741"/>
    </source>
</evidence>
<dbReference type="AlphaFoldDB" id="A0A917S4F2"/>
<keyword evidence="2" id="KW-0813">Transport</keyword>
<dbReference type="EMBL" id="BMMZ01000002">
    <property type="protein sequence ID" value="GGL56258.1"/>
    <property type="molecule type" value="Genomic_DNA"/>
</dbReference>
<dbReference type="PROSITE" id="PS00211">
    <property type="entry name" value="ABC_TRANSPORTER_1"/>
    <property type="match status" value="1"/>
</dbReference>
<organism evidence="7 8">
    <name type="scientific">Microlunatus endophyticus</name>
    <dbReference type="NCBI Taxonomy" id="1716077"/>
    <lineage>
        <taxon>Bacteria</taxon>
        <taxon>Bacillati</taxon>
        <taxon>Actinomycetota</taxon>
        <taxon>Actinomycetes</taxon>
        <taxon>Propionibacteriales</taxon>
        <taxon>Propionibacteriaceae</taxon>
        <taxon>Microlunatus</taxon>
    </lineage>
</organism>
<accession>A0A917S4F2</accession>
<dbReference type="SUPFAM" id="SSF52540">
    <property type="entry name" value="P-loop containing nucleoside triphosphate hydrolases"/>
    <property type="match status" value="1"/>
</dbReference>
<dbReference type="GO" id="GO:0046677">
    <property type="term" value="P:response to antibiotic"/>
    <property type="evidence" value="ECO:0007669"/>
    <property type="project" value="UniProtKB-KW"/>
</dbReference>
<reference evidence="7" key="1">
    <citation type="journal article" date="2014" name="Int. J. Syst. Evol. Microbiol.">
        <title>Complete genome sequence of Corynebacterium casei LMG S-19264T (=DSM 44701T), isolated from a smear-ripened cheese.</title>
        <authorList>
            <consortium name="US DOE Joint Genome Institute (JGI-PGF)"/>
            <person name="Walter F."/>
            <person name="Albersmeier A."/>
            <person name="Kalinowski J."/>
            <person name="Ruckert C."/>
        </authorList>
    </citation>
    <scope>NUCLEOTIDE SEQUENCE</scope>
    <source>
        <strain evidence="7">CGMCC 4.7306</strain>
    </source>
</reference>
<evidence type="ECO:0000313" key="7">
    <source>
        <dbReference type="EMBL" id="GGL56258.1"/>
    </source>
</evidence>
<evidence type="ECO:0000256" key="1">
    <source>
        <dbReference type="ARBA" id="ARBA00004202"/>
    </source>
</evidence>
<dbReference type="SMART" id="SM00382">
    <property type="entry name" value="AAA"/>
    <property type="match status" value="1"/>
</dbReference>
<sequence>MSFVQPVGADAHRAQAGIPPAVRLDAVHKSFGSVHAVQGIDLTVRSGEVLAFLGPNGAGKTTTIDMILGLSQPDQGEVQVYGMNPHQAISRGLVSAVMQTGGLLKDFTVAEILRYTASVFAVSESIDSVMQRAGITGIANNLVGKCSGGEQQRVRFAMALLSDPELLLLDEPTAGMDVEGRRAFWQAIRDDVGKGRTVIFATHYLEEAERYADRVVLVSRGRIVADGTSAQIKAMASGRTVSATVPDLTDELLRSIPAADSVEVQGERLIVTSSDTDKVARHLLTQTGAHDLEIAARGLEDAFIALTSDDAVPTGQHNDHQQGEAR</sequence>
<proteinExistence type="predicted"/>
<dbReference type="InterPro" id="IPR027417">
    <property type="entry name" value="P-loop_NTPase"/>
</dbReference>
<evidence type="ECO:0000259" key="6">
    <source>
        <dbReference type="PROSITE" id="PS50893"/>
    </source>
</evidence>
<protein>
    <submittedName>
        <fullName evidence="7">ABC transporter ATP-binding protein</fullName>
    </submittedName>
</protein>
<dbReference type="CDD" id="cd03230">
    <property type="entry name" value="ABC_DR_subfamily_A"/>
    <property type="match status" value="1"/>
</dbReference>
<keyword evidence="4 7" id="KW-0067">ATP-binding</keyword>
<comment type="caution">
    <text evidence="7">The sequence shown here is derived from an EMBL/GenBank/DDBJ whole genome shotgun (WGS) entry which is preliminary data.</text>
</comment>
<dbReference type="PANTHER" id="PTHR42711">
    <property type="entry name" value="ABC TRANSPORTER ATP-BINDING PROTEIN"/>
    <property type="match status" value="1"/>
</dbReference>
<gene>
    <name evidence="7" type="ORF">GCM10011575_13350</name>
</gene>
<evidence type="ECO:0000256" key="5">
    <source>
        <dbReference type="ARBA" id="ARBA00023251"/>
    </source>
</evidence>
<reference evidence="7" key="2">
    <citation type="submission" date="2020-09" db="EMBL/GenBank/DDBJ databases">
        <authorList>
            <person name="Sun Q."/>
            <person name="Zhou Y."/>
        </authorList>
    </citation>
    <scope>NUCLEOTIDE SEQUENCE</scope>
    <source>
        <strain evidence="7">CGMCC 4.7306</strain>
    </source>
</reference>